<keyword evidence="5 8" id="KW-1133">Transmembrane helix</keyword>
<evidence type="ECO:0000256" key="7">
    <source>
        <dbReference type="ARBA" id="ARBA00023136"/>
    </source>
</evidence>
<dbReference type="Pfam" id="PF25539">
    <property type="entry name" value="Bestrophin_2"/>
    <property type="match status" value="1"/>
</dbReference>
<evidence type="ECO:0000256" key="8">
    <source>
        <dbReference type="SAM" id="Phobius"/>
    </source>
</evidence>
<dbReference type="GO" id="GO:0005886">
    <property type="term" value="C:plasma membrane"/>
    <property type="evidence" value="ECO:0007669"/>
    <property type="project" value="UniProtKB-SubCell"/>
</dbReference>
<feature type="transmembrane region" description="Helical" evidence="8">
    <location>
        <begin position="111"/>
        <end position="132"/>
    </location>
</feature>
<feature type="transmembrane region" description="Helical" evidence="8">
    <location>
        <begin position="138"/>
        <end position="156"/>
    </location>
</feature>
<feature type="transmembrane region" description="Helical" evidence="8">
    <location>
        <begin position="306"/>
        <end position="324"/>
    </location>
</feature>
<gene>
    <name evidence="9" type="ORF">ALAG00032_LOCUS1863</name>
</gene>
<feature type="transmembrane region" description="Helical" evidence="8">
    <location>
        <begin position="330"/>
        <end position="350"/>
    </location>
</feature>
<keyword evidence="2" id="KW-0813">Transport</keyword>
<evidence type="ECO:0000256" key="3">
    <source>
        <dbReference type="ARBA" id="ARBA00022475"/>
    </source>
</evidence>
<evidence type="ECO:0000256" key="4">
    <source>
        <dbReference type="ARBA" id="ARBA00022692"/>
    </source>
</evidence>
<reference evidence="9" key="1">
    <citation type="submission" date="2021-01" db="EMBL/GenBank/DDBJ databases">
        <authorList>
            <person name="Corre E."/>
            <person name="Pelletier E."/>
            <person name="Niang G."/>
            <person name="Scheremetjew M."/>
            <person name="Finn R."/>
            <person name="Kale V."/>
            <person name="Holt S."/>
            <person name="Cochrane G."/>
            <person name="Meng A."/>
            <person name="Brown T."/>
            <person name="Cohen L."/>
        </authorList>
    </citation>
    <scope>NUCLEOTIDE SEQUENCE</scope>
    <source>
        <strain evidence="9">CCMP1510</strain>
    </source>
</reference>
<dbReference type="EMBL" id="HBIJ01002726">
    <property type="protein sequence ID" value="CAE0361131.1"/>
    <property type="molecule type" value="Transcribed_RNA"/>
</dbReference>
<evidence type="ECO:0000256" key="5">
    <source>
        <dbReference type="ARBA" id="ARBA00022989"/>
    </source>
</evidence>
<dbReference type="GO" id="GO:0005254">
    <property type="term" value="F:chloride channel activity"/>
    <property type="evidence" value="ECO:0007669"/>
    <property type="project" value="InterPro"/>
</dbReference>
<evidence type="ECO:0000256" key="2">
    <source>
        <dbReference type="ARBA" id="ARBA00022448"/>
    </source>
</evidence>
<dbReference type="PANTHER" id="PTHR33281:SF19">
    <property type="entry name" value="VOLTAGE-DEPENDENT ANION CHANNEL-FORMING PROTEIN YNEE"/>
    <property type="match status" value="1"/>
</dbReference>
<evidence type="ECO:0000256" key="1">
    <source>
        <dbReference type="ARBA" id="ARBA00004651"/>
    </source>
</evidence>
<evidence type="ECO:0000313" key="9">
    <source>
        <dbReference type="EMBL" id="CAE0361131.1"/>
    </source>
</evidence>
<protein>
    <recommendedName>
        <fullName evidence="10">Bestrophin homolog</fullName>
    </recommendedName>
</protein>
<proteinExistence type="predicted"/>
<keyword evidence="7 8" id="KW-0472">Membrane</keyword>
<evidence type="ECO:0000256" key="6">
    <source>
        <dbReference type="ARBA" id="ARBA00023065"/>
    </source>
</evidence>
<organism evidence="9">
    <name type="scientific">Aureoumbra lagunensis</name>
    <dbReference type="NCBI Taxonomy" id="44058"/>
    <lineage>
        <taxon>Eukaryota</taxon>
        <taxon>Sar</taxon>
        <taxon>Stramenopiles</taxon>
        <taxon>Ochrophyta</taxon>
        <taxon>Pelagophyceae</taxon>
        <taxon>Pelagomonadales</taxon>
        <taxon>Aureoumbra</taxon>
    </lineage>
</organism>
<name>A0A7S3NHG1_9STRA</name>
<keyword evidence="4 8" id="KW-0812">Transmembrane</keyword>
<evidence type="ECO:0008006" key="10">
    <source>
        <dbReference type="Google" id="ProtNLM"/>
    </source>
</evidence>
<keyword evidence="6" id="KW-0406">Ion transport</keyword>
<dbReference type="PANTHER" id="PTHR33281">
    <property type="entry name" value="UPF0187 PROTEIN YNEE"/>
    <property type="match status" value="1"/>
</dbReference>
<accession>A0A7S3NHG1</accession>
<keyword evidence="3" id="KW-1003">Cell membrane</keyword>
<dbReference type="AlphaFoldDB" id="A0A7S3NHG1"/>
<dbReference type="InterPro" id="IPR044669">
    <property type="entry name" value="YneE/VCCN1/2-like"/>
</dbReference>
<sequence>MNLIAGGSNYRYASIGESRLNEEEDEESASTNVANKSMKKEPKTVIEAFERDAKEIQKIWVIDPSLAPTDVSIGSTYTKLWNHEMWRNHMNINRYFRHLAYWPKSTIAKSIVPVTICVIAWSCFVRAIAYKYQLQLEIPFTCAILFGQAITLLLTLRTNQSLARVQEARTVTGKIVTQAREVAALSSCYLYPNDPNLAIAMSRYICAYGFALKRYVRGHLDEYAVNNVYCILLPNDELKFIQASPRPFLFFLKRARQCLARAAKLGFIERTVHRSIEIKLGALNDLAGICERIILSPSPTAYTRHTSRVLLIFLLLIPVGLESLDLGPKIYIFMAFFVTYLLVGIEQIGVELEEPFRWLPLRELTLQLLQDVVHEFTSGSQNPQTLEASLPPVFLSDGPNPSALLPPNYATFWRETSGKKDDSLLNMNVDDNASRKKMHR</sequence>
<comment type="subcellular location">
    <subcellularLocation>
        <location evidence="1">Cell membrane</location>
        <topology evidence="1">Multi-pass membrane protein</topology>
    </subcellularLocation>
</comment>